<gene>
    <name evidence="1" type="ORF">LOK49_LG01G00926</name>
</gene>
<reference evidence="1 2" key="1">
    <citation type="journal article" date="2022" name="Plant J.">
        <title>Chromosome-level genome of Camellia lanceoleosa provides a valuable resource for understanding genome evolution and self-incompatibility.</title>
        <authorList>
            <person name="Gong W."/>
            <person name="Xiao S."/>
            <person name="Wang L."/>
            <person name="Liao Z."/>
            <person name="Chang Y."/>
            <person name="Mo W."/>
            <person name="Hu G."/>
            <person name="Li W."/>
            <person name="Zhao G."/>
            <person name="Zhu H."/>
            <person name="Hu X."/>
            <person name="Ji K."/>
            <person name="Xiang X."/>
            <person name="Song Q."/>
            <person name="Yuan D."/>
            <person name="Jin S."/>
            <person name="Zhang L."/>
        </authorList>
    </citation>
    <scope>NUCLEOTIDE SEQUENCE [LARGE SCALE GENOMIC DNA]</scope>
    <source>
        <strain evidence="1">SQ_2022a</strain>
    </source>
</reference>
<organism evidence="1 2">
    <name type="scientific">Camellia lanceoleosa</name>
    <dbReference type="NCBI Taxonomy" id="1840588"/>
    <lineage>
        <taxon>Eukaryota</taxon>
        <taxon>Viridiplantae</taxon>
        <taxon>Streptophyta</taxon>
        <taxon>Embryophyta</taxon>
        <taxon>Tracheophyta</taxon>
        <taxon>Spermatophyta</taxon>
        <taxon>Magnoliopsida</taxon>
        <taxon>eudicotyledons</taxon>
        <taxon>Gunneridae</taxon>
        <taxon>Pentapetalae</taxon>
        <taxon>asterids</taxon>
        <taxon>Ericales</taxon>
        <taxon>Theaceae</taxon>
        <taxon>Camellia</taxon>
    </lineage>
</organism>
<name>A0ACC0IW81_9ERIC</name>
<keyword evidence="2" id="KW-1185">Reference proteome</keyword>
<sequence>MENEVNGLLGQDEVDQLSRIGAAAKEDREDEHKRMEELCRKEEKATPELVMVDCEAGEKDEDNECMSVSAVKATEEDMGNQKVIEESMEDRLVITANPRNDIQIVEDHVCTPGYIKSLSGIESLRPQINLEVVLDGPQDGGQKNRPITDSSNLSACVAQTQLRPPVQREAKLRGPVKVNPARQGKPTQAAVLMSGLGWVSMLLVHFCSEDEGWLICYYCESTAGVFLGCLGSESVSVGWRFLLWSILSIVGWLFVHSVVALIQSSICLEMKEQGAVEDRLMLLKGISGAFRPGVLIALMVVSGAGKTTLMDVLASRKTGGYVEGKITIFGYPKKQETRTFSFDGAMLWQDHSYCFF</sequence>
<accession>A0ACC0IW81</accession>
<dbReference type="Proteomes" id="UP001060215">
    <property type="component" value="Chromosome 1"/>
</dbReference>
<proteinExistence type="predicted"/>
<comment type="caution">
    <text evidence="1">The sequence shown here is derived from an EMBL/GenBank/DDBJ whole genome shotgun (WGS) entry which is preliminary data.</text>
</comment>
<protein>
    <submittedName>
        <fullName evidence="1">Pleiotropic drug resistance protein 1</fullName>
    </submittedName>
</protein>
<evidence type="ECO:0000313" key="1">
    <source>
        <dbReference type="EMBL" id="KAI8028935.1"/>
    </source>
</evidence>
<evidence type="ECO:0000313" key="2">
    <source>
        <dbReference type="Proteomes" id="UP001060215"/>
    </source>
</evidence>
<dbReference type="EMBL" id="CM045758">
    <property type="protein sequence ID" value="KAI8028935.1"/>
    <property type="molecule type" value="Genomic_DNA"/>
</dbReference>